<dbReference type="InterPro" id="IPR026950">
    <property type="entry name" value="Caps_assemb_Wzi"/>
</dbReference>
<dbReference type="AlphaFoldDB" id="A0A939G8T7"/>
<dbReference type="Proteomes" id="UP000664795">
    <property type="component" value="Unassembled WGS sequence"/>
</dbReference>
<evidence type="ECO:0000313" key="2">
    <source>
        <dbReference type="EMBL" id="MBO0933110.1"/>
    </source>
</evidence>
<sequence length="498" mass="55170">MTPLLRPASLLVCLLLSLPALAQPADGHLHALVEVGAYGSTTDRTPFWQRTTTWGTSPLSAPAGQLRAGVFRDYQPADTLLPRRRFGWGFGLEAVGNLNQDQPRFGQQQLLLPEAYAKVRFGKIELWGGRRRQILGLVDTLLSSGSYSVSNNALPMPQIQLAIPDYVPVGFLGKAVAFKGQLAHVWFNVPYVQNAYVHQKALFLRFGKPQSRLHGIVGINHMVQWGGYAPYLVGTPYAVNGYLTSDFGDFVKSVFLGFLPNDWDNSRYTSFDGANRVGNHVGSVDLGFSLKRPNANWLLYLQHPYDDASGLVWLNAPDGLYGLRWQRAKPTSTAGRFWVWQRVVGEVLSTMNQSGNEFNVPGQYYKGADNYYNHGQYVEGYSYFRRTIGTPFIIPARDIALPNPALFYPNNRVMAFYGAFEATVAGRTTVQGRFSYSQNHGLHGTPYLSTIGQFSGLLQARVPLNQLGNTSLSASLATDQGQLLTNTLGGYLGIRKTW</sequence>
<proteinExistence type="predicted"/>
<gene>
    <name evidence="2" type="ORF">J2I48_19025</name>
</gene>
<feature type="signal peptide" evidence="1">
    <location>
        <begin position="1"/>
        <end position="22"/>
    </location>
</feature>
<evidence type="ECO:0008006" key="4">
    <source>
        <dbReference type="Google" id="ProtNLM"/>
    </source>
</evidence>
<keyword evidence="1" id="KW-0732">Signal</keyword>
<reference evidence="2 3" key="1">
    <citation type="submission" date="2021-03" db="EMBL/GenBank/DDBJ databases">
        <title>Fibrella sp. HMF5036 genome sequencing and assembly.</title>
        <authorList>
            <person name="Kang H."/>
            <person name="Kim H."/>
            <person name="Bae S."/>
            <person name="Joh K."/>
        </authorList>
    </citation>
    <scope>NUCLEOTIDE SEQUENCE [LARGE SCALE GENOMIC DNA]</scope>
    <source>
        <strain evidence="2 3">HMF5036</strain>
    </source>
</reference>
<accession>A0A939G8T7</accession>
<dbReference type="Gene3D" id="2.40.160.130">
    <property type="entry name" value="Capsule assembly protein Wzi"/>
    <property type="match status" value="1"/>
</dbReference>
<keyword evidence="3" id="KW-1185">Reference proteome</keyword>
<dbReference type="RefSeq" id="WP_207337075.1">
    <property type="nucleotide sequence ID" value="NZ_JAFMYU010000017.1"/>
</dbReference>
<protein>
    <recommendedName>
        <fullName evidence="4">Capsule assembly protein Wzi</fullName>
    </recommendedName>
</protein>
<dbReference type="InterPro" id="IPR038636">
    <property type="entry name" value="Wzi_sf"/>
</dbReference>
<name>A0A939G8T7_9BACT</name>
<feature type="chain" id="PRO_5037130305" description="Capsule assembly protein Wzi" evidence="1">
    <location>
        <begin position="23"/>
        <end position="498"/>
    </location>
</feature>
<dbReference type="EMBL" id="JAFMYU010000017">
    <property type="protein sequence ID" value="MBO0933110.1"/>
    <property type="molecule type" value="Genomic_DNA"/>
</dbReference>
<comment type="caution">
    <text evidence="2">The sequence shown here is derived from an EMBL/GenBank/DDBJ whole genome shotgun (WGS) entry which is preliminary data.</text>
</comment>
<evidence type="ECO:0000313" key="3">
    <source>
        <dbReference type="Proteomes" id="UP000664795"/>
    </source>
</evidence>
<evidence type="ECO:0000256" key="1">
    <source>
        <dbReference type="SAM" id="SignalP"/>
    </source>
</evidence>
<dbReference type="Pfam" id="PF14052">
    <property type="entry name" value="Caps_assemb_Wzi"/>
    <property type="match status" value="1"/>
</dbReference>
<organism evidence="2 3">
    <name type="scientific">Fibrella aquatilis</name>
    <dbReference type="NCBI Taxonomy" id="2817059"/>
    <lineage>
        <taxon>Bacteria</taxon>
        <taxon>Pseudomonadati</taxon>
        <taxon>Bacteroidota</taxon>
        <taxon>Cytophagia</taxon>
        <taxon>Cytophagales</taxon>
        <taxon>Spirosomataceae</taxon>
        <taxon>Fibrella</taxon>
    </lineage>
</organism>